<dbReference type="AlphaFoldDB" id="A0A4V2SE48"/>
<evidence type="ECO:0000313" key="8">
    <source>
        <dbReference type="Proteomes" id="UP000295711"/>
    </source>
</evidence>
<dbReference type="GO" id="GO:0030488">
    <property type="term" value="P:tRNA methylation"/>
    <property type="evidence" value="ECO:0007669"/>
    <property type="project" value="TreeGrafter"/>
</dbReference>
<dbReference type="PANTHER" id="PTHR14911:SF13">
    <property type="entry name" value="TRNA (GUANINE(6)-N2)-METHYLTRANSFERASE THUMP3"/>
    <property type="match status" value="1"/>
</dbReference>
<dbReference type="InterPro" id="IPR029063">
    <property type="entry name" value="SAM-dependent_MTases_sf"/>
</dbReference>
<dbReference type="RefSeq" id="WP_132088171.1">
    <property type="nucleotide sequence ID" value="NZ_JANKAQ010000002.1"/>
</dbReference>
<keyword evidence="2" id="KW-0963">Cytoplasm</keyword>
<keyword evidence="4" id="KW-0808">Transferase</keyword>
<dbReference type="EMBL" id="SLXA01000001">
    <property type="protein sequence ID" value="TCO86648.1"/>
    <property type="molecule type" value="Genomic_DNA"/>
</dbReference>
<organism evidence="7 8">
    <name type="scientific">Frisingicoccus caecimuris</name>
    <dbReference type="NCBI Taxonomy" id="1796636"/>
    <lineage>
        <taxon>Bacteria</taxon>
        <taxon>Bacillati</taxon>
        <taxon>Bacillota</taxon>
        <taxon>Clostridia</taxon>
        <taxon>Lachnospirales</taxon>
        <taxon>Lachnospiraceae</taxon>
        <taxon>Frisingicoccus</taxon>
    </lineage>
</organism>
<gene>
    <name evidence="7" type="ORF">EV212_101441</name>
</gene>
<comment type="subcellular location">
    <subcellularLocation>
        <location evidence="1">Cytoplasm</location>
    </subcellularLocation>
</comment>
<reference evidence="7 8" key="1">
    <citation type="submission" date="2019-03" db="EMBL/GenBank/DDBJ databases">
        <title>Genomic Encyclopedia of Type Strains, Phase IV (KMG-IV): sequencing the most valuable type-strain genomes for metagenomic binning, comparative biology and taxonomic classification.</title>
        <authorList>
            <person name="Goeker M."/>
        </authorList>
    </citation>
    <scope>NUCLEOTIDE SEQUENCE [LARGE SCALE GENOMIC DNA]</scope>
    <source>
        <strain evidence="7 8">DSM 28559</strain>
    </source>
</reference>
<comment type="caution">
    <text evidence="7">The sequence shown here is derived from an EMBL/GenBank/DDBJ whole genome shotgun (WGS) entry which is preliminary data.</text>
</comment>
<evidence type="ECO:0000313" key="7">
    <source>
        <dbReference type="EMBL" id="TCO86648.1"/>
    </source>
</evidence>
<dbReference type="Proteomes" id="UP000295711">
    <property type="component" value="Unassembled WGS sequence"/>
</dbReference>
<proteinExistence type="predicted"/>
<dbReference type="Gene3D" id="3.40.50.150">
    <property type="entry name" value="Vaccinia Virus protein VP39"/>
    <property type="match status" value="1"/>
</dbReference>
<dbReference type="OrthoDB" id="1637728at2"/>
<evidence type="ECO:0000256" key="4">
    <source>
        <dbReference type="ARBA" id="ARBA00022679"/>
    </source>
</evidence>
<dbReference type="Pfam" id="PF01170">
    <property type="entry name" value="UPF0020"/>
    <property type="match status" value="1"/>
</dbReference>
<dbReference type="CDD" id="cd02440">
    <property type="entry name" value="AdoMet_MTases"/>
    <property type="match status" value="1"/>
</dbReference>
<evidence type="ECO:0000259" key="6">
    <source>
        <dbReference type="Pfam" id="PF01170"/>
    </source>
</evidence>
<feature type="domain" description="Ribosomal RNA large subunit methyltransferase K/L-like methyltransferase" evidence="6">
    <location>
        <begin position="317"/>
        <end position="472"/>
    </location>
</feature>
<evidence type="ECO:0000256" key="5">
    <source>
        <dbReference type="ARBA" id="ARBA00022694"/>
    </source>
</evidence>
<keyword evidence="5" id="KW-0819">tRNA processing</keyword>
<dbReference type="SUPFAM" id="SSF53335">
    <property type="entry name" value="S-adenosyl-L-methionine-dependent methyltransferases"/>
    <property type="match status" value="1"/>
</dbReference>
<sequence length="495" mass="57113">MIKKTCAEIYEGKNLRENLIQLNQMVKSESVLDDFLDEYYEHEACFTGLLENDDAKVRKNAVKLLGRVGDPVLLDILFQHYETEETQFLKGDYLAAMAGFEYKSYLPELKKRYRILEGQERTKHSAEEMKQLQKLIWKAEPPKRHSFCGDKIDNRILLIVPGGHEETVLKQVENIPETHGRVMTGGCLVTTKNLEKVRQIRTFQAILFDFYPALISSMDGETIGKKILKEGLLPYIEDRHVEKRPFMFRVDVKGMKDIAKKNQLAKALSKCLEENSGGMLVNESSFYEVEIRVIAAGTKGSRVFLKLTSMPDKRFSYRKYTTSTSMHPAKAALIMQYAETYLKPEANILDPFCGTGTLLIERAAKVSFKSMYGLDISEQAVQAARENSRRAGTTIHAVHRNFNDFKHEYKFDEILTDMPRTENLRERESASYLYELLFTRGRELLAPQGIMVVYSEDGKLMEKKLAENSWIHRIQRIPMAKDHTSWLYILQNKDK</sequence>
<keyword evidence="3 7" id="KW-0489">Methyltransferase</keyword>
<evidence type="ECO:0000256" key="1">
    <source>
        <dbReference type="ARBA" id="ARBA00004496"/>
    </source>
</evidence>
<name>A0A4V2SE48_9FIRM</name>
<protein>
    <submittedName>
        <fullName evidence="7">Putative RNA methylase family UPF0020</fullName>
    </submittedName>
</protein>
<evidence type="ECO:0000256" key="2">
    <source>
        <dbReference type="ARBA" id="ARBA00022490"/>
    </source>
</evidence>
<dbReference type="InterPro" id="IPR000241">
    <property type="entry name" value="RlmKL-like_Mtase"/>
</dbReference>
<dbReference type="GO" id="GO:0016423">
    <property type="term" value="F:tRNA (guanine) methyltransferase activity"/>
    <property type="evidence" value="ECO:0007669"/>
    <property type="project" value="TreeGrafter"/>
</dbReference>
<keyword evidence="8" id="KW-1185">Reference proteome</keyword>
<dbReference type="PROSITE" id="PS01261">
    <property type="entry name" value="UPF0020"/>
    <property type="match status" value="1"/>
</dbReference>
<dbReference type="InterPro" id="IPR053943">
    <property type="entry name" value="RlmKL-like_Mtase_CS"/>
</dbReference>
<evidence type="ECO:0000256" key="3">
    <source>
        <dbReference type="ARBA" id="ARBA00022603"/>
    </source>
</evidence>
<dbReference type="PANTHER" id="PTHR14911">
    <property type="entry name" value="THUMP DOMAIN-CONTAINING"/>
    <property type="match status" value="1"/>
</dbReference>
<accession>A0A4V2SE48</accession>
<dbReference type="GO" id="GO:0005737">
    <property type="term" value="C:cytoplasm"/>
    <property type="evidence" value="ECO:0007669"/>
    <property type="project" value="UniProtKB-SubCell"/>
</dbReference>